<reference evidence="6 7" key="1">
    <citation type="submission" date="2019-01" db="EMBL/GenBank/DDBJ databases">
        <title>Draft Genome and Complete Hox-Cluster Characterization of the Sterlet Sturgeon (Acipenser ruthenus).</title>
        <authorList>
            <person name="Wei Q."/>
        </authorList>
    </citation>
    <scope>NUCLEOTIDE SEQUENCE [LARGE SCALE GENOMIC DNA]</scope>
    <source>
        <strain evidence="6">WHYD16114868_AA</strain>
        <tissue evidence="6">Blood</tissue>
    </source>
</reference>
<dbReference type="Proteomes" id="UP000289886">
    <property type="component" value="Unassembled WGS sequence"/>
</dbReference>
<dbReference type="EC" id="2.7.1.82" evidence="5"/>
<keyword evidence="6" id="KW-0808">Transferase</keyword>
<keyword evidence="2" id="KW-1208">Phospholipid metabolism</keyword>
<name>A0A444UH37_ACIRT</name>
<keyword evidence="1" id="KW-0444">Lipid biosynthesis</keyword>
<keyword evidence="1" id="KW-0443">Lipid metabolism</keyword>
<evidence type="ECO:0000256" key="1">
    <source>
        <dbReference type="ARBA" id="ARBA00023209"/>
    </source>
</evidence>
<organism evidence="6 7">
    <name type="scientific">Acipenser ruthenus</name>
    <name type="common">Sterlet sturgeon</name>
    <dbReference type="NCBI Taxonomy" id="7906"/>
    <lineage>
        <taxon>Eukaryota</taxon>
        <taxon>Metazoa</taxon>
        <taxon>Chordata</taxon>
        <taxon>Craniata</taxon>
        <taxon>Vertebrata</taxon>
        <taxon>Euteleostomi</taxon>
        <taxon>Actinopterygii</taxon>
        <taxon>Chondrostei</taxon>
        <taxon>Acipenseriformes</taxon>
        <taxon>Acipenseridae</taxon>
        <taxon>Acipenser</taxon>
    </lineage>
</organism>
<dbReference type="SUPFAM" id="SSF56112">
    <property type="entry name" value="Protein kinase-like (PK-like)"/>
    <property type="match status" value="1"/>
</dbReference>
<dbReference type="AlphaFoldDB" id="A0A444UH37"/>
<dbReference type="GO" id="GO:0005737">
    <property type="term" value="C:cytoplasm"/>
    <property type="evidence" value="ECO:0007669"/>
    <property type="project" value="TreeGrafter"/>
</dbReference>
<comment type="pathway">
    <text evidence="3">Phospholipid metabolism; phosphatidylethanolamine biosynthesis; phosphatidylethanolamine from ethanolamine: step 1/3.</text>
</comment>
<dbReference type="GO" id="GO:0004305">
    <property type="term" value="F:ethanolamine kinase activity"/>
    <property type="evidence" value="ECO:0007669"/>
    <property type="project" value="UniProtKB-EC"/>
</dbReference>
<keyword evidence="7" id="KW-1185">Reference proteome</keyword>
<dbReference type="Gene3D" id="3.90.1200.10">
    <property type="match status" value="1"/>
</dbReference>
<dbReference type="PANTHER" id="PTHR22603">
    <property type="entry name" value="CHOLINE/ETHANOALAMINE KINASE"/>
    <property type="match status" value="1"/>
</dbReference>
<evidence type="ECO:0000256" key="3">
    <source>
        <dbReference type="ARBA" id="ARBA00037883"/>
    </source>
</evidence>
<comment type="similarity">
    <text evidence="4">Belongs to the choline/ethanolamine kinase family.</text>
</comment>
<gene>
    <name evidence="6" type="ORF">EOD39_4792</name>
</gene>
<evidence type="ECO:0000256" key="5">
    <source>
        <dbReference type="ARBA" id="ARBA00038874"/>
    </source>
</evidence>
<accession>A0A444UH37</accession>
<dbReference type="GO" id="GO:0006646">
    <property type="term" value="P:phosphatidylethanolamine biosynthetic process"/>
    <property type="evidence" value="ECO:0007669"/>
    <property type="project" value="TreeGrafter"/>
</dbReference>
<dbReference type="EMBL" id="SCEB01214591">
    <property type="protein sequence ID" value="RXM34474.1"/>
    <property type="molecule type" value="Genomic_DNA"/>
</dbReference>
<comment type="caution">
    <text evidence="6">The sequence shown here is derived from an EMBL/GenBank/DDBJ whole genome shotgun (WGS) entry which is preliminary data.</text>
</comment>
<sequence>MMFVCFSAFVKCIDYEYSGCNYQAYDIGNHFNEFAGVSDVNYNLYASHDLQRDWLATYLETYKQCNSMELTVTDLEVNKLYVQVCKYALVSHFSWGLWALLQARYSN</sequence>
<dbReference type="InterPro" id="IPR011009">
    <property type="entry name" value="Kinase-like_dom_sf"/>
</dbReference>
<evidence type="ECO:0000256" key="4">
    <source>
        <dbReference type="ARBA" id="ARBA00038211"/>
    </source>
</evidence>
<evidence type="ECO:0000313" key="7">
    <source>
        <dbReference type="Proteomes" id="UP000289886"/>
    </source>
</evidence>
<keyword evidence="1" id="KW-0594">Phospholipid biosynthesis</keyword>
<dbReference type="PANTHER" id="PTHR22603:SF68">
    <property type="entry name" value="ETHANOLAMINE KINASE 1"/>
    <property type="match status" value="1"/>
</dbReference>
<evidence type="ECO:0000256" key="2">
    <source>
        <dbReference type="ARBA" id="ARBA00023264"/>
    </source>
</evidence>
<protein>
    <recommendedName>
        <fullName evidence="5">ethanolamine kinase</fullName>
        <ecNumber evidence="5">2.7.1.82</ecNumber>
    </recommendedName>
</protein>
<evidence type="ECO:0000313" key="6">
    <source>
        <dbReference type="EMBL" id="RXM34474.1"/>
    </source>
</evidence>
<proteinExistence type="inferred from homology"/>
<dbReference type="Pfam" id="PF01633">
    <property type="entry name" value="Choline_kinase"/>
    <property type="match status" value="1"/>
</dbReference>
<keyword evidence="6" id="KW-0418">Kinase</keyword>